<dbReference type="GO" id="GO:0005524">
    <property type="term" value="F:ATP binding"/>
    <property type="evidence" value="ECO:0007669"/>
    <property type="project" value="UniProtKB-KW"/>
</dbReference>
<evidence type="ECO:0000256" key="7">
    <source>
        <dbReference type="ARBA" id="ARBA00038240"/>
    </source>
</evidence>
<dbReference type="PATRIC" id="fig|1134510.3.peg.756"/>
<keyword evidence="12" id="KW-1185">Reference proteome</keyword>
<evidence type="ECO:0000313" key="11">
    <source>
        <dbReference type="EMBL" id="KEC55369.1"/>
    </source>
</evidence>
<dbReference type="Gene3D" id="3.90.1200.10">
    <property type="match status" value="1"/>
</dbReference>
<dbReference type="CDD" id="cd05153">
    <property type="entry name" value="HomoserineK_II"/>
    <property type="match status" value="1"/>
</dbReference>
<dbReference type="Gene3D" id="3.30.200.20">
    <property type="entry name" value="Phosphorylase Kinase, domain 1"/>
    <property type="match status" value="1"/>
</dbReference>
<dbReference type="InterPro" id="IPR002575">
    <property type="entry name" value="Aminoglycoside_PTrfase"/>
</dbReference>
<dbReference type="NCBIfam" id="TIGR00938">
    <property type="entry name" value="thrB_alt"/>
    <property type="match status" value="1"/>
</dbReference>
<dbReference type="EMBL" id="AHPL01000007">
    <property type="protein sequence ID" value="KEC55369.1"/>
    <property type="molecule type" value="Genomic_DNA"/>
</dbReference>
<dbReference type="RefSeq" id="WP_034458722.1">
    <property type="nucleotide sequence ID" value="NZ_CADEAH010000001.1"/>
</dbReference>
<dbReference type="STRING" id="1134510.O9A_00649"/>
<keyword evidence="6 8" id="KW-0067">ATP-binding</keyword>
<dbReference type="SUPFAM" id="SSF56112">
    <property type="entry name" value="Protein kinase-like (PK-like)"/>
    <property type="match status" value="1"/>
</dbReference>
<protein>
    <recommendedName>
        <fullName evidence="8 9">Homoserine kinase</fullName>
        <shortName evidence="8">HK</shortName>
        <shortName evidence="8">HSK</shortName>
        <ecNumber evidence="8 9">2.7.1.39</ecNumber>
    </recommendedName>
</protein>
<keyword evidence="1 8" id="KW-0028">Amino-acid biosynthesis</keyword>
<dbReference type="GO" id="GO:0004413">
    <property type="term" value="F:homoserine kinase activity"/>
    <property type="evidence" value="ECO:0007669"/>
    <property type="project" value="UniProtKB-UniRule"/>
</dbReference>
<comment type="pathway">
    <text evidence="8">Amino-acid biosynthesis; L-threonine biosynthesis; L-threonine from L-aspartate: step 4/5.</text>
</comment>
<dbReference type="InterPro" id="IPR011009">
    <property type="entry name" value="Kinase-like_dom_sf"/>
</dbReference>
<evidence type="ECO:0000256" key="4">
    <source>
        <dbReference type="ARBA" id="ARBA00022741"/>
    </source>
</evidence>
<dbReference type="InterPro" id="IPR050249">
    <property type="entry name" value="Pseudomonas-type_ThrB"/>
</dbReference>
<dbReference type="InterPro" id="IPR005280">
    <property type="entry name" value="Homoserine_kinase_II"/>
</dbReference>
<evidence type="ECO:0000256" key="2">
    <source>
        <dbReference type="ARBA" id="ARBA00022679"/>
    </source>
</evidence>
<gene>
    <name evidence="8" type="primary">thrB</name>
    <name evidence="11" type="ORF">O9A_00649</name>
</gene>
<accession>A0A067W6G6</accession>
<keyword evidence="4 8" id="KW-0547">Nucleotide-binding</keyword>
<dbReference type="Pfam" id="PF01636">
    <property type="entry name" value="APH"/>
    <property type="match status" value="1"/>
</dbReference>
<dbReference type="HOGENOM" id="CLU_053300_1_0_5"/>
<evidence type="ECO:0000256" key="8">
    <source>
        <dbReference type="HAMAP-Rule" id="MF_00301"/>
    </source>
</evidence>
<comment type="catalytic activity">
    <reaction evidence="8">
        <text>L-homoserine + ATP = O-phospho-L-homoserine + ADP + H(+)</text>
        <dbReference type="Rhea" id="RHEA:13985"/>
        <dbReference type="ChEBI" id="CHEBI:15378"/>
        <dbReference type="ChEBI" id="CHEBI:30616"/>
        <dbReference type="ChEBI" id="CHEBI:57476"/>
        <dbReference type="ChEBI" id="CHEBI:57590"/>
        <dbReference type="ChEBI" id="CHEBI:456216"/>
        <dbReference type="EC" id="2.7.1.39"/>
    </reaction>
</comment>
<dbReference type="UniPathway" id="UPA00050">
    <property type="reaction ID" value="UER00064"/>
</dbReference>
<evidence type="ECO:0000256" key="9">
    <source>
        <dbReference type="NCBIfam" id="TIGR00938"/>
    </source>
</evidence>
<name>A0A067W6G6_9HYPH</name>
<dbReference type="NCBIfam" id="NF003558">
    <property type="entry name" value="PRK05231.1"/>
    <property type="match status" value="1"/>
</dbReference>
<dbReference type="PANTHER" id="PTHR21064:SF6">
    <property type="entry name" value="AMINOGLYCOSIDE PHOSPHOTRANSFERASE DOMAIN-CONTAINING PROTEIN"/>
    <property type="match status" value="1"/>
</dbReference>
<dbReference type="HAMAP" id="MF_00301">
    <property type="entry name" value="Homoser_kinase_2"/>
    <property type="match status" value="1"/>
</dbReference>
<dbReference type="AlphaFoldDB" id="A0A067W6G6"/>
<comment type="similarity">
    <text evidence="7 8">Belongs to the pseudomonas-type ThrB family.</text>
</comment>
<proteinExistence type="inferred from homology"/>
<keyword evidence="3 8" id="KW-0791">Threonine biosynthesis</keyword>
<reference evidence="11 12" key="1">
    <citation type="submission" date="2012-04" db="EMBL/GenBank/DDBJ databases">
        <title>The Genome Sequence of Bartonella koehlerae C-29.</title>
        <authorList>
            <consortium name="The Broad Institute Genome Sequencing Platform"/>
            <consortium name="The Broad Institute Genome Sequencing Center for Infectious Disease"/>
            <person name="Feldgarden M."/>
            <person name="Kirby J."/>
            <person name="Kosoy M."/>
            <person name="Birtles R."/>
            <person name="Probert W.S."/>
            <person name="Chiaraviglio L."/>
            <person name="Walker B."/>
            <person name="Young S.K."/>
            <person name="Zeng Q."/>
            <person name="Gargeya S."/>
            <person name="Fitzgerald M."/>
            <person name="Haas B."/>
            <person name="Abouelleil A."/>
            <person name="Alvarado L."/>
            <person name="Arachchi H.M."/>
            <person name="Berlin A.M."/>
            <person name="Chapman S.B."/>
            <person name="Goldberg J."/>
            <person name="Griggs A."/>
            <person name="Gujja S."/>
            <person name="Hansen M."/>
            <person name="Howarth C."/>
            <person name="Imamovic A."/>
            <person name="Larimer J."/>
            <person name="McCowen C."/>
            <person name="Montmayeur A."/>
            <person name="Murphy C."/>
            <person name="Neiman D."/>
            <person name="Pearson M."/>
            <person name="Priest M."/>
            <person name="Roberts A."/>
            <person name="Saif S."/>
            <person name="Shea T."/>
            <person name="Sisk P."/>
            <person name="Sykes S."/>
            <person name="Wortman J."/>
            <person name="Nusbaum C."/>
            <person name="Birren B."/>
        </authorList>
    </citation>
    <scope>NUCLEOTIDE SEQUENCE [LARGE SCALE GENOMIC DNA]</scope>
    <source>
        <strain evidence="11 12">C-29</strain>
    </source>
</reference>
<dbReference type="GO" id="GO:0009088">
    <property type="term" value="P:threonine biosynthetic process"/>
    <property type="evidence" value="ECO:0007669"/>
    <property type="project" value="UniProtKB-UniRule"/>
</dbReference>
<evidence type="ECO:0000259" key="10">
    <source>
        <dbReference type="Pfam" id="PF01636"/>
    </source>
</evidence>
<dbReference type="OrthoDB" id="9777460at2"/>
<keyword evidence="2 8" id="KW-0808">Transferase</keyword>
<organism evidence="11 12">
    <name type="scientific">Bartonella koehlerae C-29</name>
    <dbReference type="NCBI Taxonomy" id="1134510"/>
    <lineage>
        <taxon>Bacteria</taxon>
        <taxon>Pseudomonadati</taxon>
        <taxon>Pseudomonadota</taxon>
        <taxon>Alphaproteobacteria</taxon>
        <taxon>Hyphomicrobiales</taxon>
        <taxon>Bartonellaceae</taxon>
        <taxon>Bartonella</taxon>
    </lineage>
</organism>
<dbReference type="EC" id="2.7.1.39" evidence="8 9"/>
<dbReference type="PANTHER" id="PTHR21064">
    <property type="entry name" value="AMINOGLYCOSIDE PHOSPHOTRANSFERASE DOMAIN-CONTAINING PROTEIN-RELATED"/>
    <property type="match status" value="1"/>
</dbReference>
<comment type="caution">
    <text evidence="11">The sequence shown here is derived from an EMBL/GenBank/DDBJ whole genome shotgun (WGS) entry which is preliminary data.</text>
</comment>
<feature type="domain" description="Aminoglycoside phosphotransferase" evidence="10">
    <location>
        <begin position="28"/>
        <end position="257"/>
    </location>
</feature>
<dbReference type="eggNOG" id="COG2334">
    <property type="taxonomic scope" value="Bacteria"/>
</dbReference>
<evidence type="ECO:0000256" key="1">
    <source>
        <dbReference type="ARBA" id="ARBA00022605"/>
    </source>
</evidence>
<evidence type="ECO:0000256" key="5">
    <source>
        <dbReference type="ARBA" id="ARBA00022777"/>
    </source>
</evidence>
<evidence type="ECO:0000256" key="3">
    <source>
        <dbReference type="ARBA" id="ARBA00022697"/>
    </source>
</evidence>
<evidence type="ECO:0000256" key="6">
    <source>
        <dbReference type="ARBA" id="ARBA00022840"/>
    </source>
</evidence>
<dbReference type="Proteomes" id="UP000027015">
    <property type="component" value="Unassembled WGS sequence"/>
</dbReference>
<keyword evidence="5 8" id="KW-0418">Kinase</keyword>
<evidence type="ECO:0000313" key="12">
    <source>
        <dbReference type="Proteomes" id="UP000027015"/>
    </source>
</evidence>
<sequence length="319" mass="36696">MAVHTDIHPNDLKVFLTRYSIGSLLSYQGIVEGIENSNFILYTTEGRFILTLYEKRISKDDLPFFCSLMQHLGRRGIPCPQPVIQNNGTMIGELAGRPAAIITFLEGMWIRQSSVYHCCEVGCSLAQLHLAAQDFSLSRRNTLSLVDWKCLWERCQTRKDPLLREFGKKIDTELAFLEENWPSILPTGIIHADLFNDNVFFLNDRLSGIIDFYFACNDFLAYDLAICLNAWCFEHDHSYNLIKARGLLESYQKMRPLVPLELNAIVILARGAALRFLLTRLYDWFNTPFGSVVVKKDPWEYWHKLCFFSNVGSLSELGF</sequence>